<reference evidence="3" key="1">
    <citation type="journal article" date="2019" name="Int. J. Syst. Evol. Microbiol.">
        <title>The Global Catalogue of Microorganisms (GCM) 10K type strain sequencing project: providing services to taxonomists for standard genome sequencing and annotation.</title>
        <authorList>
            <consortium name="The Broad Institute Genomics Platform"/>
            <consortium name="The Broad Institute Genome Sequencing Center for Infectious Disease"/>
            <person name="Wu L."/>
            <person name="Ma J."/>
        </authorList>
    </citation>
    <scope>NUCLEOTIDE SEQUENCE [LARGE SCALE GENOMIC DNA]</scope>
    <source>
        <strain evidence="3">JCM 17589</strain>
    </source>
</reference>
<keyword evidence="3" id="KW-1185">Reference proteome</keyword>
<dbReference type="Proteomes" id="UP001501845">
    <property type="component" value="Unassembled WGS sequence"/>
</dbReference>
<comment type="caution">
    <text evidence="2">The sequence shown here is derived from an EMBL/GenBank/DDBJ whole genome shotgun (WGS) entry which is preliminary data.</text>
</comment>
<organism evidence="2 3">
    <name type="scientific">Streptomyces tunisiensis</name>
    <dbReference type="NCBI Taxonomy" id="948699"/>
    <lineage>
        <taxon>Bacteria</taxon>
        <taxon>Bacillati</taxon>
        <taxon>Actinomycetota</taxon>
        <taxon>Actinomycetes</taxon>
        <taxon>Kitasatosporales</taxon>
        <taxon>Streptomycetaceae</taxon>
        <taxon>Streptomyces</taxon>
    </lineage>
</organism>
<name>A0ABP7YQA3_9ACTN</name>
<dbReference type="EMBL" id="BAABBU010000016">
    <property type="protein sequence ID" value="GAA4139722.1"/>
    <property type="molecule type" value="Genomic_DNA"/>
</dbReference>
<evidence type="ECO:0000256" key="1">
    <source>
        <dbReference type="SAM" id="MobiDB-lite"/>
    </source>
</evidence>
<gene>
    <name evidence="2" type="ORF">GCM10022285_38270</name>
</gene>
<feature type="region of interest" description="Disordered" evidence="1">
    <location>
        <begin position="1"/>
        <end position="71"/>
    </location>
</feature>
<sequence>MDHDPYSRAGGKGGEDGDRFDEDCEDESDDEEPHHDDASQAAGFAPTEATWGKVDPGGQPTPRGCTSQSAH</sequence>
<feature type="compositionally biased region" description="Acidic residues" evidence="1">
    <location>
        <begin position="18"/>
        <end position="31"/>
    </location>
</feature>
<evidence type="ECO:0000313" key="3">
    <source>
        <dbReference type="Proteomes" id="UP001501845"/>
    </source>
</evidence>
<proteinExistence type="predicted"/>
<protein>
    <submittedName>
        <fullName evidence="2">Uncharacterized protein</fullName>
    </submittedName>
</protein>
<evidence type="ECO:0000313" key="2">
    <source>
        <dbReference type="EMBL" id="GAA4139722.1"/>
    </source>
</evidence>
<accession>A0ABP7YQA3</accession>